<dbReference type="SMART" id="SM01263">
    <property type="entry name" value="Leuk-A4-hydro_C"/>
    <property type="match status" value="1"/>
</dbReference>
<dbReference type="PANTHER" id="PTHR45726">
    <property type="entry name" value="LEUKOTRIENE A-4 HYDROLASE"/>
    <property type="match status" value="1"/>
</dbReference>
<feature type="binding site" evidence="10">
    <location>
        <position position="303"/>
    </location>
    <ligand>
        <name>Zn(2+)</name>
        <dbReference type="ChEBI" id="CHEBI:29105"/>
        <note>catalytic</note>
    </ligand>
</feature>
<dbReference type="GO" id="GO:0008270">
    <property type="term" value="F:zinc ion binding"/>
    <property type="evidence" value="ECO:0007669"/>
    <property type="project" value="InterPro"/>
</dbReference>
<dbReference type="Gene3D" id="3.30.2010.30">
    <property type="match status" value="1"/>
</dbReference>
<evidence type="ECO:0000256" key="7">
    <source>
        <dbReference type="ARBA" id="ARBA00022833"/>
    </source>
</evidence>
<keyword evidence="3" id="KW-0963">Cytoplasm</keyword>
<dbReference type="FunFam" id="3.30.2010.30:FF:000001">
    <property type="entry name" value="Leukotriene A(4) hydrolase"/>
    <property type="match status" value="1"/>
</dbReference>
<dbReference type="InterPro" id="IPR034015">
    <property type="entry name" value="M1_LTA4H"/>
</dbReference>
<evidence type="ECO:0000256" key="8">
    <source>
        <dbReference type="ARBA" id="ARBA00023049"/>
    </source>
</evidence>
<dbReference type="Gene3D" id="1.10.390.10">
    <property type="entry name" value="Neutral Protease Domain 2"/>
    <property type="match status" value="1"/>
</dbReference>
<sequence>MHLELRIDFGLKVLFGSVTHRLRVVKEGAAKVSFDTKNLVVRDVALAEGGKLDWGTPRSHPALGVELEVRLPAGVKPGEEVAITVFYSTTPQSSAIQWFEPHQTAGKAHPYCYTQCQAILARTLLPCMDTPSVKATYSVDITVPSPLIAVASGNLVGSKASTTNGAEWTTFSFNQPVRIPSYLIALASGALQKAPIGPRSSVWTEKELLDRSVFEYSAHTEKFVATLEKKFPELPYIWGTYDLLVLPTAFPYGGMENPQLTFLNASLLTGDHSLVDVVAHEIAHSWSGNLVTNATWRDFWLNEGFTMYLERVLVGEVVAGDDYRLFHIFLGYKELVRVISDFLADGETNFTSLRPNLLGVDPDDAFSIVPYEKGCLFVFYLETIVGGKEEILKWIGAMYGEHKFGTINVAQMKGSFLKYFEGKVDGKVLGGIDWNAWLEGTGLPPFDPTGLLQTKYSQECDGVVKKWVQSKDGADLAESDIAHFKPSQVMFCLDELVTSSAMPISHEVLSSMERNYKFFSSNVEVAHRFIGLALKSKFPPAVEAVAKFLPQHGRGRYIKYLFNCLNDYDHQIAVQQWKINQQRYHDVIVNAFANKLAN</sequence>
<evidence type="ECO:0000256" key="2">
    <source>
        <dbReference type="ARBA" id="ARBA00010136"/>
    </source>
</evidence>
<dbReference type="InterPro" id="IPR049980">
    <property type="entry name" value="LTA4H_cat"/>
</dbReference>
<reference evidence="12" key="1">
    <citation type="journal article" date="2020" name="J. Eukaryot. Microbiol.">
        <title>De novo Sequencing, Assembly and Annotation of the Transcriptome for the Free-Living Testate Amoeba Arcella intermedia.</title>
        <authorList>
            <person name="Ribeiro G.M."/>
            <person name="Porfirio-Sousa A.L."/>
            <person name="Maurer-Alcala X.X."/>
            <person name="Katz L.A."/>
            <person name="Lahr D.J.G."/>
        </authorList>
    </citation>
    <scope>NUCLEOTIDE SEQUENCE</scope>
</reference>
<dbReference type="InterPro" id="IPR042097">
    <property type="entry name" value="Aminopeptidase_N-like_N_sf"/>
</dbReference>
<dbReference type="Gene3D" id="2.60.40.1730">
    <property type="entry name" value="tricorn interacting facor f3 domain"/>
    <property type="match status" value="1"/>
</dbReference>
<evidence type="ECO:0000313" key="12">
    <source>
        <dbReference type="EMBL" id="NDV30295.1"/>
    </source>
</evidence>
<evidence type="ECO:0000259" key="11">
    <source>
        <dbReference type="SMART" id="SM01263"/>
    </source>
</evidence>
<dbReference type="InterPro" id="IPR015211">
    <property type="entry name" value="Peptidase_M1_C"/>
</dbReference>
<evidence type="ECO:0000256" key="3">
    <source>
        <dbReference type="ARBA" id="ARBA00022490"/>
    </source>
</evidence>
<dbReference type="Pfam" id="PF17900">
    <property type="entry name" value="Peptidase_M1_N"/>
    <property type="match status" value="1"/>
</dbReference>
<comment type="subcellular location">
    <subcellularLocation>
        <location evidence="1">Cytoplasm</location>
    </subcellularLocation>
</comment>
<keyword evidence="8" id="KW-0482">Metalloprotease</keyword>
<name>A0A6B2L094_9EUKA</name>
<keyword evidence="4" id="KW-0645">Protease</keyword>
<feature type="active site" description="Proton donor" evidence="9">
    <location>
        <position position="371"/>
    </location>
</feature>
<dbReference type="Pfam" id="PF01433">
    <property type="entry name" value="Peptidase_M1"/>
    <property type="match status" value="1"/>
</dbReference>
<evidence type="ECO:0000256" key="6">
    <source>
        <dbReference type="ARBA" id="ARBA00022801"/>
    </source>
</evidence>
<keyword evidence="6" id="KW-0378">Hydrolase</keyword>
<dbReference type="GO" id="GO:0006508">
    <property type="term" value="P:proteolysis"/>
    <property type="evidence" value="ECO:0007669"/>
    <property type="project" value="UniProtKB-KW"/>
</dbReference>
<feature type="domain" description="Peptidase M1 leukotriene A4 hydrolase/aminopeptidase C-terminal" evidence="11">
    <location>
        <begin position="454"/>
        <end position="596"/>
    </location>
</feature>
<dbReference type="CDD" id="cd09599">
    <property type="entry name" value="M1_LTA4H"/>
    <property type="match status" value="1"/>
</dbReference>
<dbReference type="InterPro" id="IPR038502">
    <property type="entry name" value="M1_LTA-4_hydro/amino_C_sf"/>
</dbReference>
<dbReference type="EMBL" id="GIBP01001326">
    <property type="protein sequence ID" value="NDV30295.1"/>
    <property type="molecule type" value="Transcribed_RNA"/>
</dbReference>
<dbReference type="SUPFAM" id="SSF55486">
    <property type="entry name" value="Metalloproteases ('zincins'), catalytic domain"/>
    <property type="match status" value="1"/>
</dbReference>
<evidence type="ECO:0000256" key="9">
    <source>
        <dbReference type="PIRSR" id="PIRSR634015-1"/>
    </source>
</evidence>
<comment type="similarity">
    <text evidence="2">Belongs to the peptidase M1 family.</text>
</comment>
<dbReference type="Pfam" id="PF09127">
    <property type="entry name" value="Leuk-A4-hydro_C"/>
    <property type="match status" value="1"/>
</dbReference>
<dbReference type="Gene3D" id="1.25.40.320">
    <property type="entry name" value="Peptidase M1, leukotriene A4 hydrolase/aminopeptidase C-terminal domain"/>
    <property type="match status" value="1"/>
</dbReference>
<feature type="binding site" evidence="10">
    <location>
        <position position="280"/>
    </location>
    <ligand>
        <name>Zn(2+)</name>
        <dbReference type="ChEBI" id="CHEBI:29105"/>
        <note>catalytic</note>
    </ligand>
</feature>
<keyword evidence="5 10" id="KW-0479">Metal-binding</keyword>
<dbReference type="GO" id="GO:0008237">
    <property type="term" value="F:metallopeptidase activity"/>
    <property type="evidence" value="ECO:0007669"/>
    <property type="project" value="UniProtKB-KW"/>
</dbReference>
<dbReference type="InterPro" id="IPR016024">
    <property type="entry name" value="ARM-type_fold"/>
</dbReference>
<proteinExistence type="inferred from homology"/>
<dbReference type="SUPFAM" id="SSF48371">
    <property type="entry name" value="ARM repeat"/>
    <property type="match status" value="1"/>
</dbReference>
<accession>A0A6B2L094</accession>
<dbReference type="SUPFAM" id="SSF63737">
    <property type="entry name" value="Leukotriene A4 hydrolase N-terminal domain"/>
    <property type="match status" value="1"/>
</dbReference>
<evidence type="ECO:0000256" key="5">
    <source>
        <dbReference type="ARBA" id="ARBA00022723"/>
    </source>
</evidence>
<feature type="binding site" evidence="10">
    <location>
        <position position="284"/>
    </location>
    <ligand>
        <name>Zn(2+)</name>
        <dbReference type="ChEBI" id="CHEBI:29105"/>
        <note>catalytic</note>
    </ligand>
</feature>
<feature type="active site" description="Proton acceptor" evidence="9">
    <location>
        <position position="281"/>
    </location>
</feature>
<dbReference type="PRINTS" id="PR00756">
    <property type="entry name" value="ALADIPTASE"/>
</dbReference>
<dbReference type="InterPro" id="IPR001930">
    <property type="entry name" value="Peptidase_M1"/>
</dbReference>
<keyword evidence="7 10" id="KW-0862">Zinc</keyword>
<evidence type="ECO:0000256" key="10">
    <source>
        <dbReference type="PIRSR" id="PIRSR634015-3"/>
    </source>
</evidence>
<dbReference type="GO" id="GO:0005829">
    <property type="term" value="C:cytosol"/>
    <property type="evidence" value="ECO:0007669"/>
    <property type="project" value="TreeGrafter"/>
</dbReference>
<dbReference type="InterPro" id="IPR045357">
    <property type="entry name" value="Aminopeptidase_N-like_N"/>
</dbReference>
<organism evidence="12">
    <name type="scientific">Arcella intermedia</name>
    <dbReference type="NCBI Taxonomy" id="1963864"/>
    <lineage>
        <taxon>Eukaryota</taxon>
        <taxon>Amoebozoa</taxon>
        <taxon>Tubulinea</taxon>
        <taxon>Elardia</taxon>
        <taxon>Arcellinida</taxon>
        <taxon>Sphaerothecina</taxon>
        <taxon>Arcellidae</taxon>
        <taxon>Arcella</taxon>
    </lineage>
</organism>
<protein>
    <recommendedName>
        <fullName evidence="11">Peptidase M1 leukotriene A4 hydrolase/aminopeptidase C-terminal domain-containing protein</fullName>
    </recommendedName>
</protein>
<evidence type="ECO:0000256" key="1">
    <source>
        <dbReference type="ARBA" id="ARBA00004496"/>
    </source>
</evidence>
<evidence type="ECO:0000256" key="4">
    <source>
        <dbReference type="ARBA" id="ARBA00022670"/>
    </source>
</evidence>
<comment type="cofactor">
    <cofactor evidence="10">
        <name>Zn(2+)</name>
        <dbReference type="ChEBI" id="CHEBI:29105"/>
    </cofactor>
    <text evidence="10">Binds 1 zinc ion per subunit.</text>
</comment>
<dbReference type="AlphaFoldDB" id="A0A6B2L094"/>
<dbReference type="InterPro" id="IPR014782">
    <property type="entry name" value="Peptidase_M1_dom"/>
</dbReference>
<dbReference type="InterPro" id="IPR027268">
    <property type="entry name" value="Peptidase_M4/M1_CTD_sf"/>
</dbReference>
<dbReference type="PANTHER" id="PTHR45726:SF3">
    <property type="entry name" value="LEUKOTRIENE A-4 HYDROLASE"/>
    <property type="match status" value="1"/>
</dbReference>